<protein>
    <submittedName>
        <fullName evidence="2">Uncharacterized protein</fullName>
    </submittedName>
</protein>
<feature type="region of interest" description="Disordered" evidence="1">
    <location>
        <begin position="37"/>
        <end position="144"/>
    </location>
</feature>
<comment type="caution">
    <text evidence="2">The sequence shown here is derived from an EMBL/GenBank/DDBJ whole genome shotgun (WGS) entry which is preliminary data.</text>
</comment>
<sequence>MASSCEYINKDQCRSEITVSSKLRDLSIELLDHELSEIPTSASDSPYPIQQSSSPYRLHSSPPLPTIRTKIEQERESRSKIHNPDTEKTPSLIATTAHTPGLDSSTTLSAITLRAPENDLPSSPLSTIPDSPEPGSPKLPSAPLCIPPPVRLNSESQIPLPSTSKCNTYVEVNITVTGSAIDSKLLVLNPLWPHHN</sequence>
<evidence type="ECO:0000256" key="1">
    <source>
        <dbReference type="SAM" id="MobiDB-lite"/>
    </source>
</evidence>
<dbReference type="EMBL" id="NESQ01000010">
    <property type="protein sequence ID" value="PUU83524.1"/>
    <property type="molecule type" value="Genomic_DNA"/>
</dbReference>
<organism evidence="2 3">
    <name type="scientific">Tuber borchii</name>
    <name type="common">White truffle</name>
    <dbReference type="NCBI Taxonomy" id="42251"/>
    <lineage>
        <taxon>Eukaryota</taxon>
        <taxon>Fungi</taxon>
        <taxon>Dikarya</taxon>
        <taxon>Ascomycota</taxon>
        <taxon>Pezizomycotina</taxon>
        <taxon>Pezizomycetes</taxon>
        <taxon>Pezizales</taxon>
        <taxon>Tuberaceae</taxon>
        <taxon>Tuber</taxon>
    </lineage>
</organism>
<evidence type="ECO:0000313" key="2">
    <source>
        <dbReference type="EMBL" id="PUU83524.1"/>
    </source>
</evidence>
<reference evidence="2 3" key="1">
    <citation type="submission" date="2017-04" db="EMBL/GenBank/DDBJ databases">
        <title>Draft genome sequence of Tuber borchii Vittad., a whitish edible truffle.</title>
        <authorList>
            <consortium name="DOE Joint Genome Institute"/>
            <person name="Murat C."/>
            <person name="Kuo A."/>
            <person name="Barry K.W."/>
            <person name="Clum A."/>
            <person name="Dockter R.B."/>
            <person name="Fauchery L."/>
            <person name="Iotti M."/>
            <person name="Kohler A."/>
            <person name="Labutti K."/>
            <person name="Lindquist E.A."/>
            <person name="Lipzen A."/>
            <person name="Ohm R.A."/>
            <person name="Wang M."/>
            <person name="Grigoriev I.V."/>
            <person name="Zambonelli A."/>
            <person name="Martin F.M."/>
        </authorList>
    </citation>
    <scope>NUCLEOTIDE SEQUENCE [LARGE SCALE GENOMIC DNA]</scope>
    <source>
        <strain evidence="2 3">Tbo3840</strain>
    </source>
</reference>
<feature type="compositionally biased region" description="Basic and acidic residues" evidence="1">
    <location>
        <begin position="69"/>
        <end position="88"/>
    </location>
</feature>
<dbReference type="AlphaFoldDB" id="A0A2T7A713"/>
<feature type="compositionally biased region" description="Polar residues" evidence="1">
    <location>
        <begin position="120"/>
        <end position="129"/>
    </location>
</feature>
<name>A0A2T7A713_TUBBO</name>
<proteinExistence type="predicted"/>
<feature type="compositionally biased region" description="Polar residues" evidence="1">
    <location>
        <begin position="92"/>
        <end position="110"/>
    </location>
</feature>
<accession>A0A2T7A713</accession>
<evidence type="ECO:0000313" key="3">
    <source>
        <dbReference type="Proteomes" id="UP000244722"/>
    </source>
</evidence>
<feature type="compositionally biased region" description="Low complexity" evidence="1">
    <location>
        <begin position="43"/>
        <end position="56"/>
    </location>
</feature>
<keyword evidence="3" id="KW-1185">Reference proteome</keyword>
<dbReference type="Proteomes" id="UP000244722">
    <property type="component" value="Unassembled WGS sequence"/>
</dbReference>
<gene>
    <name evidence="2" type="ORF">B9Z19DRAFT_1060920</name>
</gene>